<comment type="caution">
    <text evidence="4">The sequence shown here is derived from an EMBL/GenBank/DDBJ whole genome shotgun (WGS) entry which is preliminary data.</text>
</comment>
<dbReference type="RefSeq" id="WP_024722989.1">
    <property type="nucleotide sequence ID" value="NZ_CAXUMB010000043.1"/>
</dbReference>
<protein>
    <recommendedName>
        <fullName evidence="6">Cell wall anchor protein</fullName>
    </recommendedName>
</protein>
<keyword evidence="2" id="KW-0472">Membrane</keyword>
<name>A0A6I2RA44_FLAPL</name>
<feature type="chain" id="PRO_5026287952" description="Cell wall anchor protein" evidence="3">
    <location>
        <begin position="21"/>
        <end position="313"/>
    </location>
</feature>
<evidence type="ECO:0000256" key="1">
    <source>
        <dbReference type="SAM" id="MobiDB-lite"/>
    </source>
</evidence>
<keyword evidence="2" id="KW-0812">Transmembrane</keyword>
<organism evidence="4 5">
    <name type="scientific">Flavonifractor plautii</name>
    <name type="common">Fusobacterium plautii</name>
    <dbReference type="NCBI Taxonomy" id="292800"/>
    <lineage>
        <taxon>Bacteria</taxon>
        <taxon>Bacillati</taxon>
        <taxon>Bacillota</taxon>
        <taxon>Clostridia</taxon>
        <taxon>Eubacteriales</taxon>
        <taxon>Oscillospiraceae</taxon>
        <taxon>Flavonifractor</taxon>
    </lineage>
</organism>
<dbReference type="Proteomes" id="UP000434475">
    <property type="component" value="Unassembled WGS sequence"/>
</dbReference>
<feature type="compositionally biased region" description="Acidic residues" evidence="1">
    <location>
        <begin position="294"/>
        <end position="306"/>
    </location>
</feature>
<evidence type="ECO:0000313" key="5">
    <source>
        <dbReference type="Proteomes" id="UP000434475"/>
    </source>
</evidence>
<keyword evidence="3" id="KW-0732">Signal</keyword>
<dbReference type="EMBL" id="WKPR01000014">
    <property type="protein sequence ID" value="MSB20607.1"/>
    <property type="molecule type" value="Genomic_DNA"/>
</dbReference>
<feature type="transmembrane region" description="Helical" evidence="2">
    <location>
        <begin position="257"/>
        <end position="277"/>
    </location>
</feature>
<evidence type="ECO:0000313" key="4">
    <source>
        <dbReference type="EMBL" id="MSB20607.1"/>
    </source>
</evidence>
<evidence type="ECO:0000256" key="3">
    <source>
        <dbReference type="SAM" id="SignalP"/>
    </source>
</evidence>
<reference evidence="4 5" key="1">
    <citation type="journal article" date="2019" name="Nat. Med.">
        <title>A library of human gut bacterial isolates paired with longitudinal multiomics data enables mechanistic microbiome research.</title>
        <authorList>
            <person name="Poyet M."/>
            <person name="Groussin M."/>
            <person name="Gibbons S.M."/>
            <person name="Avila-Pacheco J."/>
            <person name="Jiang X."/>
            <person name="Kearney S.M."/>
            <person name="Perrotta A.R."/>
            <person name="Berdy B."/>
            <person name="Zhao S."/>
            <person name="Lieberman T.D."/>
            <person name="Swanson P.K."/>
            <person name="Smith M."/>
            <person name="Roesemann S."/>
            <person name="Alexander J.E."/>
            <person name="Rich S.A."/>
            <person name="Livny J."/>
            <person name="Vlamakis H."/>
            <person name="Clish C."/>
            <person name="Bullock K."/>
            <person name="Deik A."/>
            <person name="Scott J."/>
            <person name="Pierce K.A."/>
            <person name="Xavier R.J."/>
            <person name="Alm E.J."/>
        </authorList>
    </citation>
    <scope>NUCLEOTIDE SEQUENCE [LARGE SCALE GENOMIC DNA]</scope>
    <source>
        <strain evidence="4 5">BIOML-A2</strain>
    </source>
</reference>
<accession>A0A6I2RA44</accession>
<evidence type="ECO:0000256" key="2">
    <source>
        <dbReference type="SAM" id="Phobius"/>
    </source>
</evidence>
<sequence>MKKAILCIALTAALSTSAFALEVPSETVVQNLNGSQQVIKTYTLPPEGDPQELIEEPFVLEGYLYTFADIVKTENRADDTRAETETVTIETAKNDLSLILEQLAPTIDYDDGQYQGTLTLDHTTIRTEAAGYTTKSYTVTAAKTIGPVDRNDMSYVPATTVKDGRTLNLSNVEWQVTGTELVGGVLMPSSYQAVATYSGAASYSAATGYVTTADYVGEVSRDGVESVTYQLTYLGEADASAGSEDGPWLLSVLSTRWPYILGGVGSAVLLILVTLLLRSRREIRRLRSEQESMLPEDNDEEEESERETDSTIS</sequence>
<gene>
    <name evidence="4" type="ORF">GKE97_13920</name>
</gene>
<feature type="signal peptide" evidence="3">
    <location>
        <begin position="1"/>
        <end position="20"/>
    </location>
</feature>
<proteinExistence type="predicted"/>
<feature type="region of interest" description="Disordered" evidence="1">
    <location>
        <begin position="288"/>
        <end position="313"/>
    </location>
</feature>
<keyword evidence="2" id="KW-1133">Transmembrane helix</keyword>
<dbReference type="AlphaFoldDB" id="A0A6I2RA44"/>
<evidence type="ECO:0008006" key="6">
    <source>
        <dbReference type="Google" id="ProtNLM"/>
    </source>
</evidence>